<dbReference type="InterPro" id="IPR006218">
    <property type="entry name" value="DAHP1/KDSA"/>
</dbReference>
<evidence type="ECO:0000256" key="3">
    <source>
        <dbReference type="ARBA" id="ARBA00004845"/>
    </source>
</evidence>
<dbReference type="UniPathway" id="UPA00357">
    <property type="reaction ID" value="UER00474"/>
</dbReference>
<sequence>MNAMQTVTVGAGSVQKVQFGQNLPLSLIAGTCAIESRETTLKTAAHMVNVCQKLGIGLIYKGSFDKANRTSAGGKRGLGLEEGLKVLAEVRALEGLPVLTDVHETIQVQSVYEVADMAQIPAFLARQTDLLLACGREAAKYDGKGVNIKKGQFMAPADMGPASAKIAECGIDNILLTERGTTFGYGDLVVDMRGLPTMAATGYPVVFDVTHSIMQPSGKGDSSTGKREFAAPLARAAVATGIQGLFIETHPDPSCAISDKDTQLPLESMEAFLYPLVELHKRLQDLSQAA</sequence>
<comment type="pathway">
    <text evidence="3">Carbohydrate biosynthesis; 3-deoxy-D-manno-octulosonate biosynthesis; 3-deoxy-D-manno-octulosonate from D-ribulose 5-phosphate: step 2/3.</text>
</comment>
<gene>
    <name evidence="10" type="ORF">DI628_02920</name>
</gene>
<comment type="caution">
    <text evidence="10">The sequence shown here is derived from an EMBL/GenBank/DDBJ whole genome shotgun (WGS) entry which is preliminary data.</text>
</comment>
<comment type="subcellular location">
    <subcellularLocation>
        <location evidence="1">Cytoplasm</location>
    </subcellularLocation>
</comment>
<comment type="pathway">
    <text evidence="2">Bacterial outer membrane biogenesis; lipopolysaccharide biosynthesis.</text>
</comment>
<dbReference type="Gene3D" id="3.20.20.70">
    <property type="entry name" value="Aldolase class I"/>
    <property type="match status" value="1"/>
</dbReference>
<dbReference type="EMBL" id="VAFM01000001">
    <property type="protein sequence ID" value="TKW61593.1"/>
    <property type="molecule type" value="Genomic_DNA"/>
</dbReference>
<reference evidence="10 11" key="1">
    <citation type="journal article" date="2017" name="Nat. Commun.">
        <title>In situ click chemistry generation of cyclooxygenase-2 inhibitors.</title>
        <authorList>
            <person name="Bhardwaj A."/>
            <person name="Kaur J."/>
            <person name="Wuest M."/>
            <person name="Wuest F."/>
        </authorList>
    </citation>
    <scope>NUCLEOTIDE SEQUENCE [LARGE SCALE GENOMIC DNA]</scope>
    <source>
        <strain evidence="10">S2_018_000_R2_106</strain>
    </source>
</reference>
<dbReference type="GO" id="GO:0005737">
    <property type="term" value="C:cytoplasm"/>
    <property type="evidence" value="ECO:0007669"/>
    <property type="project" value="UniProtKB-SubCell"/>
</dbReference>
<keyword evidence="6" id="KW-0963">Cytoplasm</keyword>
<proteinExistence type="inferred from homology"/>
<organism evidence="10 11">
    <name type="scientific">Blastochloris viridis</name>
    <name type="common">Rhodopseudomonas viridis</name>
    <dbReference type="NCBI Taxonomy" id="1079"/>
    <lineage>
        <taxon>Bacteria</taxon>
        <taxon>Pseudomonadati</taxon>
        <taxon>Pseudomonadota</taxon>
        <taxon>Alphaproteobacteria</taxon>
        <taxon>Hyphomicrobiales</taxon>
        <taxon>Blastochloridaceae</taxon>
        <taxon>Blastochloris</taxon>
    </lineage>
</organism>
<dbReference type="InterPro" id="IPR006269">
    <property type="entry name" value="KDO8P_synthase"/>
</dbReference>
<dbReference type="GO" id="GO:0009103">
    <property type="term" value="P:lipopolysaccharide biosynthetic process"/>
    <property type="evidence" value="ECO:0007669"/>
    <property type="project" value="UniProtKB-UniPathway"/>
</dbReference>
<feature type="domain" description="DAHP synthetase I/KDSA" evidence="9">
    <location>
        <begin position="15"/>
        <end position="284"/>
    </location>
</feature>
<dbReference type="Proteomes" id="UP000320948">
    <property type="component" value="Unassembled WGS sequence"/>
</dbReference>
<dbReference type="AlphaFoldDB" id="A0A6N4R3V4"/>
<dbReference type="InterPro" id="IPR013785">
    <property type="entry name" value="Aldolase_TIM"/>
</dbReference>
<evidence type="ECO:0000256" key="2">
    <source>
        <dbReference type="ARBA" id="ARBA00004756"/>
    </source>
</evidence>
<comment type="similarity">
    <text evidence="4">Belongs to the KdsA family.</text>
</comment>
<dbReference type="NCBIfam" id="TIGR01362">
    <property type="entry name" value="KDO8P_synth"/>
    <property type="match status" value="1"/>
</dbReference>
<dbReference type="EC" id="2.5.1.55" evidence="5"/>
<name>A0A6N4R3V4_BLAVI</name>
<evidence type="ECO:0000259" key="9">
    <source>
        <dbReference type="Pfam" id="PF00793"/>
    </source>
</evidence>
<evidence type="ECO:0000256" key="8">
    <source>
        <dbReference type="ARBA" id="ARBA00049112"/>
    </source>
</evidence>
<dbReference type="SUPFAM" id="SSF51569">
    <property type="entry name" value="Aldolase"/>
    <property type="match status" value="1"/>
</dbReference>
<evidence type="ECO:0000256" key="5">
    <source>
        <dbReference type="ARBA" id="ARBA00012693"/>
    </source>
</evidence>
<dbReference type="PANTHER" id="PTHR21057">
    <property type="entry name" value="PHOSPHO-2-DEHYDRO-3-DEOXYHEPTONATE ALDOLASE"/>
    <property type="match status" value="1"/>
</dbReference>
<protein>
    <recommendedName>
        <fullName evidence="5">3-deoxy-8-phosphooctulonate synthase</fullName>
        <ecNumber evidence="5">2.5.1.55</ecNumber>
    </recommendedName>
</protein>
<dbReference type="GO" id="GO:0008676">
    <property type="term" value="F:3-deoxy-8-phosphooctulonate synthase activity"/>
    <property type="evidence" value="ECO:0007669"/>
    <property type="project" value="UniProtKB-EC"/>
</dbReference>
<accession>A0A6N4R3V4</accession>
<keyword evidence="7 10" id="KW-0808">Transferase</keyword>
<evidence type="ECO:0000313" key="10">
    <source>
        <dbReference type="EMBL" id="TKW61593.1"/>
    </source>
</evidence>
<evidence type="ECO:0000256" key="1">
    <source>
        <dbReference type="ARBA" id="ARBA00004496"/>
    </source>
</evidence>
<evidence type="ECO:0000313" key="11">
    <source>
        <dbReference type="Proteomes" id="UP000320948"/>
    </source>
</evidence>
<dbReference type="NCBIfam" id="NF003543">
    <property type="entry name" value="PRK05198.1"/>
    <property type="match status" value="1"/>
</dbReference>
<dbReference type="UniPathway" id="UPA00030"/>
<evidence type="ECO:0000256" key="6">
    <source>
        <dbReference type="ARBA" id="ARBA00022490"/>
    </source>
</evidence>
<comment type="catalytic activity">
    <reaction evidence="8">
        <text>D-arabinose 5-phosphate + phosphoenolpyruvate + H2O = 3-deoxy-alpha-D-manno-2-octulosonate-8-phosphate + phosphate</text>
        <dbReference type="Rhea" id="RHEA:14053"/>
        <dbReference type="ChEBI" id="CHEBI:15377"/>
        <dbReference type="ChEBI" id="CHEBI:43474"/>
        <dbReference type="ChEBI" id="CHEBI:57693"/>
        <dbReference type="ChEBI" id="CHEBI:58702"/>
        <dbReference type="ChEBI" id="CHEBI:85985"/>
        <dbReference type="EC" id="2.5.1.55"/>
    </reaction>
</comment>
<dbReference type="Pfam" id="PF00793">
    <property type="entry name" value="DAHP_synth_1"/>
    <property type="match status" value="1"/>
</dbReference>
<evidence type="ECO:0000256" key="7">
    <source>
        <dbReference type="ARBA" id="ARBA00022679"/>
    </source>
</evidence>
<evidence type="ECO:0000256" key="4">
    <source>
        <dbReference type="ARBA" id="ARBA00010499"/>
    </source>
</evidence>